<protein>
    <submittedName>
        <fullName evidence="4">Spore germination protein A1</fullName>
    </submittedName>
</protein>
<dbReference type="Pfam" id="PF03323">
    <property type="entry name" value="GerA"/>
    <property type="match status" value="1"/>
</dbReference>
<dbReference type="RefSeq" id="WP_106062992.1">
    <property type="nucleotide sequence ID" value="NZ_PVXO01000027.1"/>
</dbReference>
<dbReference type="PANTHER" id="PTHR22550">
    <property type="entry name" value="SPORE GERMINATION PROTEIN"/>
    <property type="match status" value="1"/>
</dbReference>
<dbReference type="AlphaFoldDB" id="A0A2T0B6D8"/>
<dbReference type="Proteomes" id="UP000239706">
    <property type="component" value="Unassembled WGS sequence"/>
</dbReference>
<accession>A0A2T0B6D8</accession>
<dbReference type="PANTHER" id="PTHR22550:SF5">
    <property type="entry name" value="LEUCINE ZIPPER PROTEIN 4"/>
    <property type="match status" value="1"/>
</dbReference>
<gene>
    <name evidence="4" type="primary">gerAA</name>
    <name evidence="4" type="ORF">CLLI_08370</name>
</gene>
<organism evidence="4 5">
    <name type="scientific">Clostridium liquoris</name>
    <dbReference type="NCBI Taxonomy" id="1289519"/>
    <lineage>
        <taxon>Bacteria</taxon>
        <taxon>Bacillati</taxon>
        <taxon>Bacillota</taxon>
        <taxon>Clostridia</taxon>
        <taxon>Eubacteriales</taxon>
        <taxon>Clostridiaceae</taxon>
        <taxon>Clostridium</taxon>
    </lineage>
</organism>
<evidence type="ECO:0000256" key="1">
    <source>
        <dbReference type="ARBA" id="ARBA00005278"/>
    </source>
</evidence>
<feature type="transmembrane region" description="Helical" evidence="3">
    <location>
        <begin position="373"/>
        <end position="391"/>
    </location>
</feature>
<keyword evidence="2 3" id="KW-0472">Membrane</keyword>
<dbReference type="OrthoDB" id="1883106at2"/>
<evidence type="ECO:0000256" key="2">
    <source>
        <dbReference type="ARBA" id="ARBA00023136"/>
    </source>
</evidence>
<name>A0A2T0B6D8_9CLOT</name>
<feature type="transmembrane region" description="Helical" evidence="3">
    <location>
        <begin position="403"/>
        <end position="428"/>
    </location>
</feature>
<comment type="similarity">
    <text evidence="1">Belongs to the GerABKA family.</text>
</comment>
<reference evidence="4 5" key="1">
    <citation type="submission" date="2018-03" db="EMBL/GenBank/DDBJ databases">
        <title>Genome sequence of Clostridium liquoris DSM 100320.</title>
        <authorList>
            <person name="Poehlein A."/>
            <person name="Daniel R."/>
        </authorList>
    </citation>
    <scope>NUCLEOTIDE SEQUENCE [LARGE SCALE GENOMIC DNA]</scope>
    <source>
        <strain evidence="4 5">DSM 100320</strain>
    </source>
</reference>
<dbReference type="GO" id="GO:0016020">
    <property type="term" value="C:membrane"/>
    <property type="evidence" value="ECO:0007669"/>
    <property type="project" value="InterPro"/>
</dbReference>
<dbReference type="InterPro" id="IPR050768">
    <property type="entry name" value="UPF0353/GerABKA_families"/>
</dbReference>
<evidence type="ECO:0000313" key="4">
    <source>
        <dbReference type="EMBL" id="PRR79357.1"/>
    </source>
</evidence>
<feature type="transmembrane region" description="Helical" evidence="3">
    <location>
        <begin position="280"/>
        <end position="299"/>
    </location>
</feature>
<proteinExistence type="inferred from homology"/>
<sequence>MLKNKSVLNIIEELSKSELGITIRKLYLCKCDYYILYISEITDRNSISNYIIKPLLYYKDSASLDIKYIAESIITIDNLFIDNDINNINDYIVKGNSIILSTKDTNYIVANTYKVSKRSLSEPELQTDLKGPKDSFTENFESNISLIRYRLKDSRLNIYKTTVGERTKSSVAVIYLKDVADSNLVNSAIEKINNIKIDGIMESGYLQKYLQEKFSLFPQTGIVERSDAACSSLLKGKVCIVVEGGNLPIIIPQTFWDFVDAGDDHYKLSYFSIFLKSIRIFSLILSLTLSSLYVAVVSFHPDILPTEYILTLAEARATVPINAFLEAFLLEIVAEILKEASLRLPKQVGSAIGIVGTIVIGQASVSAGLVSPLMVIIVALSTMTSFILPDYTIMSSFRVLKFFLLIFTGAFGLFGLVVGMTFIIINLVSTMSFSTPYSSPMIPIDLKAIRAFFLSDIRFNNERPSFFYPKDKKRK</sequence>
<keyword evidence="5" id="KW-1185">Reference proteome</keyword>
<dbReference type="GO" id="GO:0009847">
    <property type="term" value="P:spore germination"/>
    <property type="evidence" value="ECO:0007669"/>
    <property type="project" value="InterPro"/>
</dbReference>
<dbReference type="EMBL" id="PVXO01000027">
    <property type="protein sequence ID" value="PRR79357.1"/>
    <property type="molecule type" value="Genomic_DNA"/>
</dbReference>
<keyword evidence="3" id="KW-1133">Transmembrane helix</keyword>
<evidence type="ECO:0000313" key="5">
    <source>
        <dbReference type="Proteomes" id="UP000239706"/>
    </source>
</evidence>
<evidence type="ECO:0000256" key="3">
    <source>
        <dbReference type="SAM" id="Phobius"/>
    </source>
</evidence>
<dbReference type="InterPro" id="IPR004995">
    <property type="entry name" value="Spore_Ger"/>
</dbReference>
<comment type="caution">
    <text evidence="4">The sequence shown here is derived from an EMBL/GenBank/DDBJ whole genome shotgun (WGS) entry which is preliminary data.</text>
</comment>
<keyword evidence="3" id="KW-0812">Transmembrane</keyword>
<dbReference type="PIRSF" id="PIRSF005690">
    <property type="entry name" value="GerBA"/>
    <property type="match status" value="1"/>
</dbReference>